<dbReference type="HOGENOM" id="CLU_074400_1_0_1"/>
<dbReference type="GO" id="GO:0005874">
    <property type="term" value="C:microtubule"/>
    <property type="evidence" value="ECO:0007669"/>
    <property type="project" value="UniProtKB-KW"/>
</dbReference>
<evidence type="ECO:0000256" key="16">
    <source>
        <dbReference type="ARBA" id="ARBA00023328"/>
    </source>
</evidence>
<keyword evidence="11" id="KW-0995">Kinetochore</keyword>
<evidence type="ECO:0000256" key="11">
    <source>
        <dbReference type="ARBA" id="ARBA00022838"/>
    </source>
</evidence>
<name>Q0UJU7_PHANO</name>
<keyword evidence="5" id="KW-0158">Chromosome</keyword>
<dbReference type="InterPro" id="IPR013960">
    <property type="entry name" value="DASH_Duo1"/>
</dbReference>
<dbReference type="PANTHER" id="PTHR28216">
    <property type="entry name" value="DASH COMPLEX SUBUNIT DUO1"/>
    <property type="match status" value="1"/>
</dbReference>
<dbReference type="GO" id="GO:0051301">
    <property type="term" value="P:cell division"/>
    <property type="evidence" value="ECO:0007669"/>
    <property type="project" value="UniProtKB-KW"/>
</dbReference>
<keyword evidence="9" id="KW-0498">Mitosis</keyword>
<dbReference type="RefSeq" id="XP_001798293.1">
    <property type="nucleotide sequence ID" value="XM_001798241.1"/>
</dbReference>
<dbReference type="GO" id="GO:0000278">
    <property type="term" value="P:mitotic cell cycle"/>
    <property type="evidence" value="ECO:0007669"/>
    <property type="project" value="InterPro"/>
</dbReference>
<sequence>MDAPNMDDLNLSDSDSDAIFDTPAARKNKKKAQDSGADAGEGAASGKTRAKESHYTTEENREAALRRELESIRNVNKVIEGVVESLQKAKDNMEVSHITDDVVDCFQDCAKRLYSPPNMDPHSIADRAQPATDPQPAMAGRIASTWSQLKRKRCTDSRRLSVAQQKTRQRERLRPGKWKKSEGAQRHHPGQEQEAEAEGHEAAEHLLQPPQREATSELAGRLEEAPVADGSIGGRAGSGIGRGLRGRGRGLT</sequence>
<dbReference type="GO" id="GO:0007059">
    <property type="term" value="P:chromosome segregation"/>
    <property type="evidence" value="ECO:0007669"/>
    <property type="project" value="UniProtKB-KW"/>
</dbReference>
<evidence type="ECO:0000313" key="21">
    <source>
        <dbReference type="Proteomes" id="UP000001055"/>
    </source>
</evidence>
<evidence type="ECO:0000256" key="6">
    <source>
        <dbReference type="ARBA" id="ARBA00022490"/>
    </source>
</evidence>
<dbReference type="Pfam" id="PF08651">
    <property type="entry name" value="DASH_Duo1"/>
    <property type="match status" value="1"/>
</dbReference>
<dbReference type="GeneID" id="5975191"/>
<gene>
    <name evidence="20" type="ORF">SNOG_07967</name>
</gene>
<feature type="region of interest" description="Disordered" evidence="19">
    <location>
        <begin position="1"/>
        <end position="63"/>
    </location>
</feature>
<evidence type="ECO:0000256" key="5">
    <source>
        <dbReference type="ARBA" id="ARBA00022454"/>
    </source>
</evidence>
<comment type="similarity">
    <text evidence="4">Belongs to the DASH complex DUO1 family.</text>
</comment>
<evidence type="ECO:0000256" key="14">
    <source>
        <dbReference type="ARBA" id="ARBA00023242"/>
    </source>
</evidence>
<reference evidence="21" key="1">
    <citation type="journal article" date="2007" name="Plant Cell">
        <title>Dothideomycete-plant interactions illuminated by genome sequencing and EST analysis of the wheat pathogen Stagonospora nodorum.</title>
        <authorList>
            <person name="Hane J.K."/>
            <person name="Lowe R.G."/>
            <person name="Solomon P.S."/>
            <person name="Tan K.C."/>
            <person name="Schoch C.L."/>
            <person name="Spatafora J.W."/>
            <person name="Crous P.W."/>
            <person name="Kodira C."/>
            <person name="Birren B.W."/>
            <person name="Galagan J.E."/>
            <person name="Torriani S.F."/>
            <person name="McDonald B.A."/>
            <person name="Oliver R.P."/>
        </authorList>
    </citation>
    <scope>NUCLEOTIDE SEQUENCE [LARGE SCALE GENOMIC DNA]</scope>
    <source>
        <strain evidence="21">SN15 / ATCC MYA-4574 / FGSC 10173</strain>
    </source>
</reference>
<feature type="region of interest" description="Disordered" evidence="19">
    <location>
        <begin position="117"/>
        <end position="252"/>
    </location>
</feature>
<keyword evidence="15" id="KW-0131">Cell cycle</keyword>
<dbReference type="GO" id="GO:0072686">
    <property type="term" value="C:mitotic spindle"/>
    <property type="evidence" value="ECO:0007669"/>
    <property type="project" value="InterPro"/>
</dbReference>
<dbReference type="InParanoid" id="Q0UJU7"/>
<evidence type="ECO:0000256" key="12">
    <source>
        <dbReference type="ARBA" id="ARBA00023054"/>
    </source>
</evidence>
<evidence type="ECO:0000256" key="19">
    <source>
        <dbReference type="SAM" id="MobiDB-lite"/>
    </source>
</evidence>
<dbReference type="Proteomes" id="UP000001055">
    <property type="component" value="Unassembled WGS sequence"/>
</dbReference>
<dbReference type="VEuPathDB" id="FungiDB:JI435_079670"/>
<keyword evidence="16" id="KW-0137">Centromere</keyword>
<keyword evidence="7" id="KW-0132">Cell division</keyword>
<evidence type="ECO:0000256" key="10">
    <source>
        <dbReference type="ARBA" id="ARBA00022829"/>
    </source>
</evidence>
<feature type="compositionally biased region" description="Low complexity" evidence="19">
    <location>
        <begin position="34"/>
        <end position="46"/>
    </location>
</feature>
<keyword evidence="13" id="KW-0206">Cytoskeleton</keyword>
<dbReference type="PANTHER" id="PTHR28216:SF1">
    <property type="entry name" value="DASH COMPLEX SUBUNIT DUO1"/>
    <property type="match status" value="1"/>
</dbReference>
<keyword evidence="12" id="KW-0175">Coiled coil</keyword>
<dbReference type="STRING" id="321614.Q0UJU7"/>
<dbReference type="KEGG" id="pno:SNOG_07967"/>
<evidence type="ECO:0000256" key="15">
    <source>
        <dbReference type="ARBA" id="ARBA00023306"/>
    </source>
</evidence>
<proteinExistence type="inferred from homology"/>
<evidence type="ECO:0000256" key="18">
    <source>
        <dbReference type="ARBA" id="ARBA00044358"/>
    </source>
</evidence>
<evidence type="ECO:0000256" key="8">
    <source>
        <dbReference type="ARBA" id="ARBA00022701"/>
    </source>
</evidence>
<keyword evidence="8" id="KW-0493">Microtubule</keyword>
<evidence type="ECO:0000256" key="2">
    <source>
        <dbReference type="ARBA" id="ARBA00004186"/>
    </source>
</evidence>
<evidence type="ECO:0000256" key="13">
    <source>
        <dbReference type="ARBA" id="ARBA00023212"/>
    </source>
</evidence>
<evidence type="ECO:0000256" key="3">
    <source>
        <dbReference type="ARBA" id="ARBA00004629"/>
    </source>
</evidence>
<evidence type="ECO:0000256" key="7">
    <source>
        <dbReference type="ARBA" id="ARBA00022618"/>
    </source>
</evidence>
<dbReference type="AlphaFoldDB" id="Q0UJU7"/>
<feature type="compositionally biased region" description="Basic and acidic residues" evidence="19">
    <location>
        <begin position="49"/>
        <end position="63"/>
    </location>
</feature>
<dbReference type="EMBL" id="CH445336">
    <property type="protein sequence ID" value="EAT84243.2"/>
    <property type="molecule type" value="Genomic_DNA"/>
</dbReference>
<evidence type="ECO:0000256" key="1">
    <source>
        <dbReference type="ARBA" id="ARBA00004123"/>
    </source>
</evidence>
<dbReference type="eggNOG" id="ENOG502SCC0">
    <property type="taxonomic scope" value="Eukaryota"/>
</dbReference>
<keyword evidence="10" id="KW-0159">Chromosome partition</keyword>
<evidence type="ECO:0000256" key="17">
    <source>
        <dbReference type="ARBA" id="ARBA00044152"/>
    </source>
</evidence>
<dbReference type="GO" id="GO:0042729">
    <property type="term" value="C:DASH complex"/>
    <property type="evidence" value="ECO:0000318"/>
    <property type="project" value="GO_Central"/>
</dbReference>
<feature type="compositionally biased region" description="Gly residues" evidence="19">
    <location>
        <begin position="231"/>
        <end position="243"/>
    </location>
</feature>
<evidence type="ECO:0000256" key="4">
    <source>
        <dbReference type="ARBA" id="ARBA00005366"/>
    </source>
</evidence>
<organism evidence="20 21">
    <name type="scientific">Phaeosphaeria nodorum (strain SN15 / ATCC MYA-4574 / FGSC 10173)</name>
    <name type="common">Glume blotch fungus</name>
    <name type="synonym">Parastagonospora nodorum</name>
    <dbReference type="NCBI Taxonomy" id="321614"/>
    <lineage>
        <taxon>Eukaryota</taxon>
        <taxon>Fungi</taxon>
        <taxon>Dikarya</taxon>
        <taxon>Ascomycota</taxon>
        <taxon>Pezizomycotina</taxon>
        <taxon>Dothideomycetes</taxon>
        <taxon>Pleosporomycetidae</taxon>
        <taxon>Pleosporales</taxon>
        <taxon>Pleosporineae</taxon>
        <taxon>Phaeosphaeriaceae</taxon>
        <taxon>Parastagonospora</taxon>
    </lineage>
</organism>
<keyword evidence="14" id="KW-0539">Nucleus</keyword>
<evidence type="ECO:0000256" key="9">
    <source>
        <dbReference type="ARBA" id="ARBA00022776"/>
    </source>
</evidence>
<feature type="compositionally biased region" description="Basic and acidic residues" evidence="19">
    <location>
        <begin position="168"/>
        <end position="204"/>
    </location>
</feature>
<keyword evidence="6" id="KW-0963">Cytoplasm</keyword>
<comment type="subcellular location">
    <subcellularLocation>
        <location evidence="3">Chromosome</location>
        <location evidence="3">Centromere</location>
        <location evidence="3">Kinetochore</location>
    </subcellularLocation>
    <subcellularLocation>
        <location evidence="2">Cytoplasm</location>
        <location evidence="2">Cytoskeleton</location>
        <location evidence="2">Spindle</location>
    </subcellularLocation>
    <subcellularLocation>
        <location evidence="1">Nucleus</location>
    </subcellularLocation>
</comment>
<accession>Q0UJU7</accession>
<protein>
    <recommendedName>
        <fullName evidence="17">DASH complex subunit DUO1</fullName>
    </recommendedName>
    <alternativeName>
        <fullName evidence="18">Outer kinetochore protein DUO1</fullName>
    </alternativeName>
</protein>
<evidence type="ECO:0000313" key="20">
    <source>
        <dbReference type="EMBL" id="EAT84243.2"/>
    </source>
</evidence>